<dbReference type="PANTHER" id="PTHR37484:SF1">
    <property type="entry name" value="ROD SHAPE-DETERMINING PROTEIN MRED"/>
    <property type="match status" value="1"/>
</dbReference>
<dbReference type="STRING" id="1122156.SAMN02745117_01348"/>
<dbReference type="EMBL" id="FQUZ01000013">
    <property type="protein sequence ID" value="SHF11458.1"/>
    <property type="molecule type" value="Genomic_DNA"/>
</dbReference>
<keyword evidence="3" id="KW-1003">Cell membrane</keyword>
<keyword evidence="10" id="KW-1185">Reference proteome</keyword>
<keyword evidence="6 8" id="KW-1133">Transmembrane helix</keyword>
<dbReference type="Proteomes" id="UP000184327">
    <property type="component" value="Unassembled WGS sequence"/>
</dbReference>
<evidence type="ECO:0000256" key="6">
    <source>
        <dbReference type="ARBA" id="ARBA00022989"/>
    </source>
</evidence>
<dbReference type="AlphaFoldDB" id="A0A1M4Z0I2"/>
<dbReference type="Pfam" id="PF04093">
    <property type="entry name" value="MreD"/>
    <property type="match status" value="1"/>
</dbReference>
<feature type="transmembrane region" description="Helical" evidence="8">
    <location>
        <begin position="103"/>
        <end position="127"/>
    </location>
</feature>
<sequence>MTFRGEQELQPARSGFIWGTVWLAFCSELMPLGLRTWAPDLLLMVLLFWGIHQPRRIGLAAAFGFGVLMDVQAASLLGQHALAYAVCMFLAQQARNHLLWHNSGVIQAVYLWPLFMLLQLLLFIPGYLHTQVVPPMQVLWVPLLQTLVWPLLRLALLLPQMQGRDYDQIRRL</sequence>
<feature type="transmembrane region" description="Helical" evidence="8">
    <location>
        <begin position="139"/>
        <end position="158"/>
    </location>
</feature>
<keyword evidence="4 8" id="KW-0812">Transmembrane</keyword>
<evidence type="ECO:0000256" key="4">
    <source>
        <dbReference type="ARBA" id="ARBA00022692"/>
    </source>
</evidence>
<accession>A0A1M4Z0I2</accession>
<protein>
    <submittedName>
        <fullName evidence="9">Rod shape-determining protein MreD</fullName>
    </submittedName>
</protein>
<keyword evidence="5" id="KW-0133">Cell shape</keyword>
<dbReference type="InterPro" id="IPR026034">
    <property type="entry name" value="MreD_proteobac"/>
</dbReference>
<dbReference type="GO" id="GO:0008360">
    <property type="term" value="P:regulation of cell shape"/>
    <property type="evidence" value="ECO:0007669"/>
    <property type="project" value="UniProtKB-KW"/>
</dbReference>
<comment type="similarity">
    <text evidence="2">Belongs to the MreD family.</text>
</comment>
<dbReference type="RefSeq" id="WP_073355935.1">
    <property type="nucleotide sequence ID" value="NZ_FQUZ01000013.1"/>
</dbReference>
<evidence type="ECO:0000256" key="5">
    <source>
        <dbReference type="ARBA" id="ARBA00022960"/>
    </source>
</evidence>
<dbReference type="PANTHER" id="PTHR37484">
    <property type="entry name" value="ROD SHAPE-DETERMINING PROTEIN MRED"/>
    <property type="match status" value="1"/>
</dbReference>
<dbReference type="OrthoDB" id="5297408at2"/>
<evidence type="ECO:0000256" key="1">
    <source>
        <dbReference type="ARBA" id="ARBA00004651"/>
    </source>
</evidence>
<organism evidence="9 10">
    <name type="scientific">Lampropedia hyalina DSM 16112</name>
    <dbReference type="NCBI Taxonomy" id="1122156"/>
    <lineage>
        <taxon>Bacteria</taxon>
        <taxon>Pseudomonadati</taxon>
        <taxon>Pseudomonadota</taxon>
        <taxon>Betaproteobacteria</taxon>
        <taxon>Burkholderiales</taxon>
        <taxon>Comamonadaceae</taxon>
        <taxon>Lampropedia</taxon>
    </lineage>
</organism>
<dbReference type="NCBIfam" id="TIGR03426">
    <property type="entry name" value="shape_MreD"/>
    <property type="match status" value="1"/>
</dbReference>
<keyword evidence="7 8" id="KW-0472">Membrane</keyword>
<reference evidence="9 10" key="1">
    <citation type="submission" date="2016-11" db="EMBL/GenBank/DDBJ databases">
        <authorList>
            <person name="Jaros S."/>
            <person name="Januszkiewicz K."/>
            <person name="Wedrychowicz H."/>
        </authorList>
    </citation>
    <scope>NUCLEOTIDE SEQUENCE [LARGE SCALE GENOMIC DNA]</scope>
    <source>
        <strain evidence="9 10">DSM 16112</strain>
    </source>
</reference>
<dbReference type="GO" id="GO:0005886">
    <property type="term" value="C:plasma membrane"/>
    <property type="evidence" value="ECO:0007669"/>
    <property type="project" value="UniProtKB-SubCell"/>
</dbReference>
<evidence type="ECO:0000256" key="8">
    <source>
        <dbReference type="SAM" id="Phobius"/>
    </source>
</evidence>
<feature type="transmembrane region" description="Helical" evidence="8">
    <location>
        <begin position="15"/>
        <end position="34"/>
    </location>
</feature>
<name>A0A1M4Z0I2_9BURK</name>
<proteinExistence type="inferred from homology"/>
<evidence type="ECO:0000256" key="2">
    <source>
        <dbReference type="ARBA" id="ARBA00007776"/>
    </source>
</evidence>
<comment type="subcellular location">
    <subcellularLocation>
        <location evidence="1">Cell membrane</location>
        <topology evidence="1">Multi-pass membrane protein</topology>
    </subcellularLocation>
</comment>
<gene>
    <name evidence="9" type="ORF">SAMN02745117_01348</name>
</gene>
<evidence type="ECO:0000256" key="3">
    <source>
        <dbReference type="ARBA" id="ARBA00022475"/>
    </source>
</evidence>
<evidence type="ECO:0000313" key="9">
    <source>
        <dbReference type="EMBL" id="SHF11458.1"/>
    </source>
</evidence>
<evidence type="ECO:0000256" key="7">
    <source>
        <dbReference type="ARBA" id="ARBA00023136"/>
    </source>
</evidence>
<dbReference type="InterPro" id="IPR007227">
    <property type="entry name" value="Cell_shape_determining_MreD"/>
</dbReference>
<evidence type="ECO:0000313" key="10">
    <source>
        <dbReference type="Proteomes" id="UP000184327"/>
    </source>
</evidence>